<keyword evidence="2" id="KW-1185">Reference proteome</keyword>
<dbReference type="AlphaFoldDB" id="A0A1H8TFI3"/>
<dbReference type="STRING" id="394193.SAMN04489732_102591"/>
<dbReference type="Proteomes" id="UP000198582">
    <property type="component" value="Unassembled WGS sequence"/>
</dbReference>
<protein>
    <recommendedName>
        <fullName evidence="3">Excreted virulence factor EspC, type VII ESX diderm</fullName>
    </recommendedName>
</protein>
<dbReference type="OrthoDB" id="3697571at2"/>
<sequence>MTGPRGGYRVDPGGLDGLVRELHSGADAFNGLANQAPVTPDCGASTELVGKALAKLVGSSAGLGGVLVQTADKIHRSNGSYGTVENVAANRLDKGMHGPQ</sequence>
<gene>
    <name evidence="1" type="ORF">SAMN04489732_102591</name>
</gene>
<reference evidence="2" key="1">
    <citation type="submission" date="2016-10" db="EMBL/GenBank/DDBJ databases">
        <authorList>
            <person name="Varghese N."/>
            <person name="Submissions S."/>
        </authorList>
    </citation>
    <scope>NUCLEOTIDE SEQUENCE [LARGE SCALE GENOMIC DNA]</scope>
    <source>
        <strain evidence="2">DSM 44993</strain>
    </source>
</reference>
<accession>A0A1H8TFI3</accession>
<organism evidence="1 2">
    <name type="scientific">Amycolatopsis saalfeldensis</name>
    <dbReference type="NCBI Taxonomy" id="394193"/>
    <lineage>
        <taxon>Bacteria</taxon>
        <taxon>Bacillati</taxon>
        <taxon>Actinomycetota</taxon>
        <taxon>Actinomycetes</taxon>
        <taxon>Pseudonocardiales</taxon>
        <taxon>Pseudonocardiaceae</taxon>
        <taxon>Amycolatopsis</taxon>
    </lineage>
</organism>
<dbReference type="RefSeq" id="WP_091614327.1">
    <property type="nucleotide sequence ID" value="NZ_FOEF01000002.1"/>
</dbReference>
<evidence type="ECO:0008006" key="3">
    <source>
        <dbReference type="Google" id="ProtNLM"/>
    </source>
</evidence>
<proteinExistence type="predicted"/>
<name>A0A1H8TFI3_9PSEU</name>
<evidence type="ECO:0000313" key="1">
    <source>
        <dbReference type="EMBL" id="SEO89631.1"/>
    </source>
</evidence>
<evidence type="ECO:0000313" key="2">
    <source>
        <dbReference type="Proteomes" id="UP000198582"/>
    </source>
</evidence>
<dbReference type="EMBL" id="FOEF01000002">
    <property type="protein sequence ID" value="SEO89631.1"/>
    <property type="molecule type" value="Genomic_DNA"/>
</dbReference>